<dbReference type="GO" id="GO:0051721">
    <property type="term" value="F:protein phosphatase 2A binding"/>
    <property type="evidence" value="ECO:0007669"/>
    <property type="project" value="TreeGrafter"/>
</dbReference>
<evidence type="ECO:0008006" key="3">
    <source>
        <dbReference type="Google" id="ProtNLM"/>
    </source>
</evidence>
<evidence type="ECO:0000313" key="1">
    <source>
        <dbReference type="EMBL" id="KJH40019.1"/>
    </source>
</evidence>
<dbReference type="Pfam" id="PF04177">
    <property type="entry name" value="TAP42"/>
    <property type="match status" value="1"/>
</dbReference>
<dbReference type="InterPro" id="IPR007304">
    <property type="entry name" value="TAP46-like"/>
</dbReference>
<dbReference type="PANTHER" id="PTHR10933">
    <property type="entry name" value="IMMUNOGLOBULIN-BINDING PROTEIN 1"/>
    <property type="match status" value="1"/>
</dbReference>
<evidence type="ECO:0000313" key="2">
    <source>
        <dbReference type="Proteomes" id="UP000053766"/>
    </source>
</evidence>
<dbReference type="GO" id="GO:0009966">
    <property type="term" value="P:regulation of signal transduction"/>
    <property type="evidence" value="ECO:0007669"/>
    <property type="project" value="InterPro"/>
</dbReference>
<dbReference type="Proteomes" id="UP000053766">
    <property type="component" value="Unassembled WGS sequence"/>
</dbReference>
<reference evidence="1 2" key="1">
    <citation type="submission" date="2013-11" db="EMBL/GenBank/DDBJ databases">
        <title>Draft genome of the bovine lungworm Dictyocaulus viviparus.</title>
        <authorList>
            <person name="Mitreva M."/>
        </authorList>
    </citation>
    <scope>NUCLEOTIDE SEQUENCE [LARGE SCALE GENOMIC DNA]</scope>
    <source>
        <strain evidence="1 2">HannoverDv2000</strain>
    </source>
</reference>
<dbReference type="PANTHER" id="PTHR10933:SF9">
    <property type="entry name" value="IMMUNOGLOBULIN-BINDING PROTEIN 1"/>
    <property type="match status" value="1"/>
</dbReference>
<proteinExistence type="predicted"/>
<dbReference type="GO" id="GO:0005829">
    <property type="term" value="C:cytosol"/>
    <property type="evidence" value="ECO:0007669"/>
    <property type="project" value="TreeGrafter"/>
</dbReference>
<dbReference type="OrthoDB" id="10261753at2759"/>
<sequence length="116" mass="13181">MSSCEHNDLEDDSKTLIESFIKAEEVIEEIENGRHSVDLQKRIKTAINTLEMLARNVSVLDLFSDNEEVDDLSTSSLRFLLISCYLGVAHHNIVTEPSQREEQLRLAKVVTLLILL</sequence>
<keyword evidence="2" id="KW-1185">Reference proteome</keyword>
<dbReference type="Gene3D" id="1.25.40.540">
    <property type="entry name" value="TAP42-like family"/>
    <property type="match status" value="1"/>
</dbReference>
<reference evidence="2" key="2">
    <citation type="journal article" date="2016" name="Sci. Rep.">
        <title>Dictyocaulus viviparus genome, variome and transcriptome elucidate lungworm biology and support future intervention.</title>
        <authorList>
            <person name="McNulty S.N."/>
            <person name="Strube C."/>
            <person name="Rosa B.A."/>
            <person name="Martin J.C."/>
            <person name="Tyagi R."/>
            <person name="Choi Y.J."/>
            <person name="Wang Q."/>
            <person name="Hallsworth Pepin K."/>
            <person name="Zhang X."/>
            <person name="Ozersky P."/>
            <person name="Wilson R.K."/>
            <person name="Sternberg P.W."/>
            <person name="Gasser R.B."/>
            <person name="Mitreva M."/>
        </authorList>
    </citation>
    <scope>NUCLEOTIDE SEQUENCE [LARGE SCALE GENOMIC DNA]</scope>
    <source>
        <strain evidence="2">HannoverDv2000</strain>
    </source>
</reference>
<dbReference type="AlphaFoldDB" id="A0A0D8X8Q8"/>
<accession>A0A0D8X8Q8</accession>
<gene>
    <name evidence="1" type="ORF">DICVIV_14068</name>
</gene>
<dbReference type="GO" id="GO:0035303">
    <property type="term" value="P:regulation of dephosphorylation"/>
    <property type="evidence" value="ECO:0007669"/>
    <property type="project" value="TreeGrafter"/>
</dbReference>
<protein>
    <recommendedName>
        <fullName evidence="3">WAPL domain-containing protein</fullName>
    </recommendedName>
</protein>
<dbReference type="InterPro" id="IPR038511">
    <property type="entry name" value="TAP42/TAP46-like_sf"/>
</dbReference>
<name>A0A0D8X8Q8_DICVI</name>
<dbReference type="EMBL" id="KN718478">
    <property type="protein sequence ID" value="KJH40019.1"/>
    <property type="molecule type" value="Genomic_DNA"/>
</dbReference>
<dbReference type="STRING" id="29172.A0A0D8X8Q8"/>
<organism evidence="1 2">
    <name type="scientific">Dictyocaulus viviparus</name>
    <name type="common">Bovine lungworm</name>
    <dbReference type="NCBI Taxonomy" id="29172"/>
    <lineage>
        <taxon>Eukaryota</taxon>
        <taxon>Metazoa</taxon>
        <taxon>Ecdysozoa</taxon>
        <taxon>Nematoda</taxon>
        <taxon>Chromadorea</taxon>
        <taxon>Rhabditida</taxon>
        <taxon>Rhabditina</taxon>
        <taxon>Rhabditomorpha</taxon>
        <taxon>Strongyloidea</taxon>
        <taxon>Metastrongylidae</taxon>
        <taxon>Dictyocaulus</taxon>
    </lineage>
</organism>